<dbReference type="STRING" id="35525.A0A0P5VG25"/>
<reference evidence="3 4" key="1">
    <citation type="submission" date="2016-03" db="EMBL/GenBank/DDBJ databases">
        <title>EvidentialGene: Evidence-directed Construction of Genes on Genomes.</title>
        <authorList>
            <person name="Gilbert D.G."/>
            <person name="Choi J.-H."/>
            <person name="Mockaitis K."/>
            <person name="Colbourne J."/>
            <person name="Pfrender M."/>
        </authorList>
    </citation>
    <scope>NUCLEOTIDE SEQUENCE [LARGE SCALE GENOMIC DNA]</scope>
    <source>
        <strain evidence="3 4">Xinb3</strain>
        <tissue evidence="3">Complete organism</tissue>
    </source>
</reference>
<dbReference type="InterPro" id="IPR001683">
    <property type="entry name" value="PX_dom"/>
</dbReference>
<evidence type="ECO:0000256" key="2">
    <source>
        <dbReference type="SAM" id="MobiDB-lite"/>
    </source>
</evidence>
<proteinExistence type="inferred from homology"/>
<comment type="similarity">
    <text evidence="1">Belongs to the sorting nexin family.</text>
</comment>
<name>A0A0P5VG25_9CRUS</name>
<feature type="compositionally biased region" description="Polar residues" evidence="2">
    <location>
        <begin position="7"/>
        <end position="19"/>
    </location>
</feature>
<dbReference type="Pfam" id="PF09325">
    <property type="entry name" value="Vps5"/>
    <property type="match status" value="1"/>
</dbReference>
<comment type="caution">
    <text evidence="3">The sequence shown here is derived from an EMBL/GenBank/DDBJ whole genome shotgun (WGS) entry which is preliminary data.</text>
</comment>
<dbReference type="InterPro" id="IPR027267">
    <property type="entry name" value="AH/BAR_dom_sf"/>
</dbReference>
<dbReference type="CDD" id="cd06093">
    <property type="entry name" value="PX_domain"/>
    <property type="match status" value="1"/>
</dbReference>
<protein>
    <submittedName>
        <fullName evidence="3">Putative Sorting nexin-5</fullName>
    </submittedName>
</protein>
<dbReference type="AlphaFoldDB" id="A0A0P5VG25"/>
<sequence>MDENNLRTDGNMSREQSCFAQDEGSDTESEQTVTSSSSSSASSPMPIEDLGPVFNVKGIRATADSSVLTFRISRIDDPEIRDSWWEVTRSYEEFEAFNRLLVDCQKFGGMIYPPLPPPLTSKYEENFAEAPIIHRKQIERYLQMVALHSTLGRSQALADFLSPTYVIAEKTGRKGLFAKLAESFAGSSQPAKVPLRDIEEFFQNERDWSANYSIHLKTTLNAVLTVIHSEKKIIGQLKHLCTALSMNAPSSYQQETSRIHHQLHSKMADSFLSIQDLTEDGLQRGLCDFYCIWDLYLQYLANEQLMLNRRTALLINYENANRNWDKAKAHKRDEVLSFLLFLATLSWHFSSL</sequence>
<dbReference type="PANTHER" id="PTHR45850:SF2">
    <property type="entry name" value="SORTING NEXIN-5-LIKE"/>
    <property type="match status" value="1"/>
</dbReference>
<dbReference type="Gene3D" id="3.30.1520.10">
    <property type="entry name" value="Phox-like domain"/>
    <property type="match status" value="1"/>
</dbReference>
<keyword evidence="4" id="KW-1185">Reference proteome</keyword>
<dbReference type="SMART" id="SM00312">
    <property type="entry name" value="PX"/>
    <property type="match status" value="1"/>
</dbReference>
<dbReference type="SUPFAM" id="SSF64268">
    <property type="entry name" value="PX domain"/>
    <property type="match status" value="1"/>
</dbReference>
<dbReference type="GO" id="GO:0035091">
    <property type="term" value="F:phosphatidylinositol binding"/>
    <property type="evidence" value="ECO:0007669"/>
    <property type="project" value="InterPro"/>
</dbReference>
<dbReference type="PANTHER" id="PTHR45850">
    <property type="entry name" value="SORTING NEXIN FAMILY MEMBER"/>
    <property type="match status" value="1"/>
</dbReference>
<feature type="region of interest" description="Disordered" evidence="2">
    <location>
        <begin position="1"/>
        <end position="47"/>
    </location>
</feature>
<accession>A0A0P5VG25</accession>
<organism evidence="3 4">
    <name type="scientific">Daphnia magna</name>
    <dbReference type="NCBI Taxonomy" id="35525"/>
    <lineage>
        <taxon>Eukaryota</taxon>
        <taxon>Metazoa</taxon>
        <taxon>Ecdysozoa</taxon>
        <taxon>Arthropoda</taxon>
        <taxon>Crustacea</taxon>
        <taxon>Branchiopoda</taxon>
        <taxon>Diplostraca</taxon>
        <taxon>Cladocera</taxon>
        <taxon>Anomopoda</taxon>
        <taxon>Daphniidae</taxon>
        <taxon>Daphnia</taxon>
    </lineage>
</organism>
<dbReference type="InterPro" id="IPR015404">
    <property type="entry name" value="Vps5_C"/>
</dbReference>
<dbReference type="Gene3D" id="1.20.1270.60">
    <property type="entry name" value="Arfaptin homology (AH) domain/BAR domain"/>
    <property type="match status" value="1"/>
</dbReference>
<evidence type="ECO:0000313" key="3">
    <source>
        <dbReference type="EMBL" id="KZS17430.1"/>
    </source>
</evidence>
<dbReference type="InterPro" id="IPR036871">
    <property type="entry name" value="PX_dom_sf"/>
</dbReference>
<dbReference type="Proteomes" id="UP000076858">
    <property type="component" value="Unassembled WGS sequence"/>
</dbReference>
<dbReference type="Pfam" id="PF00787">
    <property type="entry name" value="PX"/>
    <property type="match status" value="1"/>
</dbReference>
<dbReference type="EMBL" id="LRGB01000631">
    <property type="protein sequence ID" value="KZS17430.1"/>
    <property type="molecule type" value="Genomic_DNA"/>
</dbReference>
<gene>
    <name evidence="3" type="ORF">APZ42_016617</name>
</gene>
<dbReference type="OrthoDB" id="9976382at2759"/>
<evidence type="ECO:0000256" key="1">
    <source>
        <dbReference type="ARBA" id="ARBA00010883"/>
    </source>
</evidence>
<evidence type="ECO:0000313" key="4">
    <source>
        <dbReference type="Proteomes" id="UP000076858"/>
    </source>
</evidence>